<evidence type="ECO:0000313" key="2">
    <source>
        <dbReference type="EMBL" id="MBB3935418.1"/>
    </source>
</evidence>
<keyword evidence="1" id="KW-0812">Transmembrane</keyword>
<comment type="caution">
    <text evidence="2">The sequence shown here is derived from an EMBL/GenBank/DDBJ whole genome shotgun (WGS) entry which is preliminary data.</text>
</comment>
<dbReference type="Proteomes" id="UP000531216">
    <property type="component" value="Unassembled WGS sequence"/>
</dbReference>
<accession>A0A7W6FTV1</accession>
<evidence type="ECO:0000313" key="3">
    <source>
        <dbReference type="Proteomes" id="UP000531216"/>
    </source>
</evidence>
<keyword evidence="1" id="KW-1133">Transmembrane helix</keyword>
<organism evidence="2 3">
    <name type="scientific">Aureimonas phyllosphaerae</name>
    <dbReference type="NCBI Taxonomy" id="1166078"/>
    <lineage>
        <taxon>Bacteria</taxon>
        <taxon>Pseudomonadati</taxon>
        <taxon>Pseudomonadota</taxon>
        <taxon>Alphaproteobacteria</taxon>
        <taxon>Hyphomicrobiales</taxon>
        <taxon>Aurantimonadaceae</taxon>
        <taxon>Aureimonas</taxon>
    </lineage>
</organism>
<gene>
    <name evidence="2" type="ORF">GGR05_001562</name>
</gene>
<evidence type="ECO:0000256" key="1">
    <source>
        <dbReference type="SAM" id="Phobius"/>
    </source>
</evidence>
<protein>
    <submittedName>
        <fullName evidence="2">Uncharacterized protein</fullName>
    </submittedName>
</protein>
<feature type="transmembrane region" description="Helical" evidence="1">
    <location>
        <begin position="31"/>
        <end position="51"/>
    </location>
</feature>
<dbReference type="EMBL" id="JACIDO010000003">
    <property type="protein sequence ID" value="MBB3935418.1"/>
    <property type="molecule type" value="Genomic_DNA"/>
</dbReference>
<proteinExistence type="predicted"/>
<keyword evidence="3" id="KW-1185">Reference proteome</keyword>
<name>A0A7W6FTV1_9HYPH</name>
<reference evidence="2 3" key="1">
    <citation type="submission" date="2020-08" db="EMBL/GenBank/DDBJ databases">
        <title>Genomic Encyclopedia of Type Strains, Phase IV (KMG-IV): sequencing the most valuable type-strain genomes for metagenomic binning, comparative biology and taxonomic classification.</title>
        <authorList>
            <person name="Goeker M."/>
        </authorList>
    </citation>
    <scope>NUCLEOTIDE SEQUENCE [LARGE SCALE GENOMIC DNA]</scope>
    <source>
        <strain evidence="2 3">DSM 25024</strain>
    </source>
</reference>
<dbReference type="AlphaFoldDB" id="A0A7W6FTV1"/>
<sequence length="53" mass="5990">MKIEAGIAPKRIDYKGADRERPRNEMRPARGLLVGLVLSAIIWLGLLVFWLSV</sequence>
<keyword evidence="1" id="KW-0472">Membrane</keyword>